<dbReference type="GO" id="GO:0016435">
    <property type="term" value="F:rRNA (guanine) methyltransferase activity"/>
    <property type="evidence" value="ECO:0007669"/>
    <property type="project" value="TreeGrafter"/>
</dbReference>
<feature type="region of interest" description="Disordered" evidence="9">
    <location>
        <begin position="333"/>
        <end position="362"/>
    </location>
</feature>
<dbReference type="PANTHER" id="PTHR10920:SF13">
    <property type="entry name" value="PRE-RRNA 2'-O-RIBOSE RNA METHYLTRANSFERASE FTSJ3"/>
    <property type="match status" value="1"/>
</dbReference>
<feature type="non-terminal residue" evidence="13">
    <location>
        <position position="1"/>
    </location>
</feature>
<dbReference type="GO" id="GO:0030687">
    <property type="term" value="C:preribosome, large subunit precursor"/>
    <property type="evidence" value="ECO:0007669"/>
    <property type="project" value="TreeGrafter"/>
</dbReference>
<feature type="compositionally biased region" description="Basic and acidic residues" evidence="9">
    <location>
        <begin position="566"/>
        <end position="586"/>
    </location>
</feature>
<dbReference type="HAMAP" id="MF_01547">
    <property type="entry name" value="RNA_methyltr_E"/>
    <property type="match status" value="1"/>
</dbReference>
<feature type="domain" description="DUF3381" evidence="12">
    <location>
        <begin position="232"/>
        <end position="400"/>
    </location>
</feature>
<feature type="compositionally biased region" description="Basic and acidic residues" evidence="9">
    <location>
        <begin position="348"/>
        <end position="360"/>
    </location>
</feature>
<dbReference type="InterPro" id="IPR002877">
    <property type="entry name" value="RNA_MeTrfase_FtsJ_dom"/>
</dbReference>
<feature type="non-terminal residue" evidence="13">
    <location>
        <position position="818"/>
    </location>
</feature>
<evidence type="ECO:0000259" key="11">
    <source>
        <dbReference type="Pfam" id="PF07780"/>
    </source>
</evidence>
<dbReference type="InterPro" id="IPR024576">
    <property type="entry name" value="rRNA_MeTfrase_Spb1_DUF3381"/>
</dbReference>
<dbReference type="HAMAP" id="MF_03163">
    <property type="entry name" value="RNA_methyltr_E_SPB1"/>
    <property type="match status" value="1"/>
</dbReference>
<name>A0A7L4MEG0_GLAPT</name>
<keyword evidence="6" id="KW-0949">S-adenosyl-L-methionine</keyword>
<comment type="subcellular location">
    <subcellularLocation>
        <location evidence="1">Nucleus</location>
        <location evidence="1">Nucleolus</location>
    </subcellularLocation>
</comment>
<evidence type="ECO:0000256" key="2">
    <source>
        <dbReference type="ARBA" id="ARBA00022517"/>
    </source>
</evidence>
<evidence type="ECO:0000313" key="13">
    <source>
        <dbReference type="EMBL" id="NXY76107.1"/>
    </source>
</evidence>
<comment type="caution">
    <text evidence="13">The sequence shown here is derived from an EMBL/GenBank/DDBJ whole genome shotgun (WGS) entry which is preliminary data.</text>
</comment>
<dbReference type="AlphaFoldDB" id="A0A7L4MEG0"/>
<sequence>MGKKSKLGKSRRDKFYHLAKETGFRSRSSFKLLQLNRKFQFLQKARALLDLCAAPGGWLQVASKFMPVSSLIIGVDLVPIKPIPNVVTLQEDITTEKCRQALRKELQTWKVDVVLNDGAPNVGASWVHDAYSQANLTLMALKLACEFLCKGGWFITKVFRSRDYQPLLWIFQQFFSKVQATKPQASRNESAEIFVVCQGYQAPDKIDNKFFDPKYAFKEVEVPTKSVSELISKKKPKAEGYADGDTTLYHRFTLMDFLKAPNPVDFLSKANEITLGDGELENHSSTTEELRQCCKDIRVLGRKELRALLNWRTKLRRFLAKKLKEQAKELDINLSSGEEEEGKEEEEEKKTSPSTARDEVVKEEEEEVELALAEMKAKELAELKRKKKKILKEQRKQRERVELKMDLPGVSIADDGDTSMFSLRTIHRTPLLNEVTRGDMASADALLDIGPGDDDIYISDNEEEDDVSLDSDLDPEELLEIEARQRRLEREKREKGAKRAKFKQKEKEEEEEDGEEVENPLLVPLEEKSVLEERQTSLWFGKDAFAGIEDDADEDLELGQSQMLAEKQRESQRDKATKKGQKKEVPPEETPAQPPPAADTGPDAGKSQDEQSSDDDSSSDEERPLTPVGRKRGRIEPCGFEVVPIEDPVKKARVLDAEGLALGSVIATSKKARRDLIDDSFNRYSFNEDEGELPEWFTEEEKQHRRKQIPVDRQTVEAYRQRWREINARPIKKVAEAKARKKRRMLKKMEQMKKKAEAVVSTVDISEREKVAQLRRIYKKAGLAKKREVTYLVAKKGVGPRVRRPPGVKGQFKVVDSR</sequence>
<dbReference type="GO" id="GO:0000463">
    <property type="term" value="P:maturation of LSU-rRNA from tricistronic rRNA transcript (SSU-rRNA, 5.8S rRNA, LSU-rRNA)"/>
    <property type="evidence" value="ECO:0007669"/>
    <property type="project" value="TreeGrafter"/>
</dbReference>
<evidence type="ECO:0000259" key="12">
    <source>
        <dbReference type="Pfam" id="PF11861"/>
    </source>
</evidence>
<protein>
    <submittedName>
        <fullName evidence="13">SPB1 protein</fullName>
    </submittedName>
</protein>
<keyword evidence="3" id="KW-0698">rRNA processing</keyword>
<feature type="compositionally biased region" description="Basic and acidic residues" evidence="9">
    <location>
        <begin position="481"/>
        <end position="494"/>
    </location>
</feature>
<evidence type="ECO:0000256" key="8">
    <source>
        <dbReference type="SAM" id="Coils"/>
    </source>
</evidence>
<keyword evidence="8" id="KW-0175">Coiled coil</keyword>
<keyword evidence="14" id="KW-1185">Reference proteome</keyword>
<evidence type="ECO:0000256" key="1">
    <source>
        <dbReference type="ARBA" id="ARBA00004604"/>
    </source>
</evidence>
<feature type="region of interest" description="Disordered" evidence="9">
    <location>
        <begin position="454"/>
        <end position="529"/>
    </location>
</feature>
<feature type="domain" description="Ribosomal RNA methyltransferase SPB1-like C-terminal" evidence="11">
    <location>
        <begin position="611"/>
        <end position="818"/>
    </location>
</feature>
<evidence type="ECO:0000256" key="6">
    <source>
        <dbReference type="ARBA" id="ARBA00022691"/>
    </source>
</evidence>
<dbReference type="SUPFAM" id="SSF53335">
    <property type="entry name" value="S-adenosyl-L-methionine-dependent methyltransferases"/>
    <property type="match status" value="1"/>
</dbReference>
<dbReference type="InterPro" id="IPR050082">
    <property type="entry name" value="RNA_methyltr_RlmE"/>
</dbReference>
<feature type="compositionally biased region" description="Acidic residues" evidence="9">
    <location>
        <begin position="454"/>
        <end position="480"/>
    </location>
</feature>
<evidence type="ECO:0000256" key="4">
    <source>
        <dbReference type="ARBA" id="ARBA00022603"/>
    </source>
</evidence>
<dbReference type="Gene3D" id="3.40.50.150">
    <property type="entry name" value="Vaccinia Virus protein VP39"/>
    <property type="match status" value="1"/>
</dbReference>
<proteinExistence type="inferred from homology"/>
<dbReference type="GO" id="GO:0000466">
    <property type="term" value="P:maturation of 5.8S rRNA from tricistronic rRNA transcript (SSU-rRNA, 5.8S rRNA, LSU-rRNA)"/>
    <property type="evidence" value="ECO:0007669"/>
    <property type="project" value="TreeGrafter"/>
</dbReference>
<dbReference type="GO" id="GO:0005730">
    <property type="term" value="C:nucleolus"/>
    <property type="evidence" value="ECO:0007669"/>
    <property type="project" value="UniProtKB-SubCell"/>
</dbReference>
<keyword evidence="5" id="KW-0808">Transferase</keyword>
<dbReference type="Pfam" id="PF07780">
    <property type="entry name" value="Spb1_C"/>
    <property type="match status" value="1"/>
</dbReference>
<keyword evidence="2" id="KW-0690">Ribosome biogenesis</keyword>
<feature type="compositionally biased region" description="Acidic residues" evidence="9">
    <location>
        <begin position="337"/>
        <end position="347"/>
    </location>
</feature>
<keyword evidence="7" id="KW-0539">Nucleus</keyword>
<evidence type="ECO:0000256" key="3">
    <source>
        <dbReference type="ARBA" id="ARBA00022552"/>
    </source>
</evidence>
<feature type="coiled-coil region" evidence="8">
    <location>
        <begin position="732"/>
        <end position="759"/>
    </location>
</feature>
<dbReference type="InterPro" id="IPR012920">
    <property type="entry name" value="rRNA_MeTfrase_SPB1-like_C"/>
</dbReference>
<feature type="region of interest" description="Disordered" evidence="9">
    <location>
        <begin position="551"/>
        <end position="640"/>
    </location>
</feature>
<feature type="compositionally biased region" description="Pro residues" evidence="9">
    <location>
        <begin position="588"/>
        <end position="597"/>
    </location>
</feature>
<dbReference type="Pfam" id="PF01728">
    <property type="entry name" value="FtsJ"/>
    <property type="match status" value="1"/>
</dbReference>
<dbReference type="FunFam" id="3.40.50.150:FF:000004">
    <property type="entry name" value="AdoMet-dependent rRNA methyltransferase SPB1"/>
    <property type="match status" value="1"/>
</dbReference>
<dbReference type="InterPro" id="IPR028589">
    <property type="entry name" value="SPB1-like"/>
</dbReference>
<dbReference type="InterPro" id="IPR015507">
    <property type="entry name" value="rRNA-MeTfrase_E"/>
</dbReference>
<dbReference type="GO" id="GO:0008650">
    <property type="term" value="F:rRNA (uridine-2'-O-)-methyltransferase activity"/>
    <property type="evidence" value="ECO:0007669"/>
    <property type="project" value="TreeGrafter"/>
</dbReference>
<feature type="compositionally biased region" description="Basic residues" evidence="9">
    <location>
        <begin position="495"/>
        <end position="504"/>
    </location>
</feature>
<reference evidence="13 14" key="1">
    <citation type="submission" date="2019-09" db="EMBL/GenBank/DDBJ databases">
        <title>Bird 10,000 Genomes (B10K) Project - Family phase.</title>
        <authorList>
            <person name="Zhang G."/>
        </authorList>
    </citation>
    <scope>NUCLEOTIDE SEQUENCE [LARGE SCALE GENOMIC DNA]</scope>
    <source>
        <strain evidence="13">B10K-CU-031-08</strain>
        <tissue evidence="13">Muscle</tissue>
    </source>
</reference>
<feature type="region of interest" description="Disordered" evidence="9">
    <location>
        <begin position="799"/>
        <end position="818"/>
    </location>
</feature>
<dbReference type="InterPro" id="IPR029063">
    <property type="entry name" value="SAM-dependent_MTases_sf"/>
</dbReference>
<evidence type="ECO:0000313" key="14">
    <source>
        <dbReference type="Proteomes" id="UP000583049"/>
    </source>
</evidence>
<keyword evidence="4" id="KW-0489">Methyltransferase</keyword>
<organism evidence="13 14">
    <name type="scientific">Glareola pratincola</name>
    <name type="common">Collared pratincole</name>
    <name type="synonym">Hirundo pratincola</name>
    <dbReference type="NCBI Taxonomy" id="43316"/>
    <lineage>
        <taxon>Eukaryota</taxon>
        <taxon>Metazoa</taxon>
        <taxon>Chordata</taxon>
        <taxon>Craniata</taxon>
        <taxon>Vertebrata</taxon>
        <taxon>Euteleostomi</taxon>
        <taxon>Archelosauria</taxon>
        <taxon>Archosauria</taxon>
        <taxon>Dinosauria</taxon>
        <taxon>Saurischia</taxon>
        <taxon>Theropoda</taxon>
        <taxon>Coelurosauria</taxon>
        <taxon>Aves</taxon>
        <taxon>Neognathae</taxon>
        <taxon>Neoaves</taxon>
        <taxon>Charadriiformes</taxon>
        <taxon>Glareolidae</taxon>
        <taxon>Glareola</taxon>
    </lineage>
</organism>
<gene>
    <name evidence="13" type="primary">Ftsj3</name>
    <name evidence="13" type="ORF">GLAPRA_R06694</name>
</gene>
<evidence type="ECO:0000256" key="9">
    <source>
        <dbReference type="SAM" id="MobiDB-lite"/>
    </source>
</evidence>
<evidence type="ECO:0000259" key="10">
    <source>
        <dbReference type="Pfam" id="PF01728"/>
    </source>
</evidence>
<dbReference type="PANTHER" id="PTHR10920">
    <property type="entry name" value="RIBOSOMAL RNA METHYLTRANSFERASE"/>
    <property type="match status" value="1"/>
</dbReference>
<evidence type="ECO:0000256" key="7">
    <source>
        <dbReference type="ARBA" id="ARBA00023242"/>
    </source>
</evidence>
<dbReference type="Proteomes" id="UP000583049">
    <property type="component" value="Unassembled WGS sequence"/>
</dbReference>
<feature type="domain" description="Ribosomal RNA methyltransferase FtsJ" evidence="10">
    <location>
        <begin position="24"/>
        <end position="200"/>
    </location>
</feature>
<dbReference type="Pfam" id="PF11861">
    <property type="entry name" value="DUF3381"/>
    <property type="match status" value="1"/>
</dbReference>
<evidence type="ECO:0000256" key="5">
    <source>
        <dbReference type="ARBA" id="ARBA00022679"/>
    </source>
</evidence>
<dbReference type="EMBL" id="VWPO01002622">
    <property type="protein sequence ID" value="NXY76107.1"/>
    <property type="molecule type" value="Genomic_DNA"/>
</dbReference>
<accession>A0A7L4MEG0</accession>
<feature type="compositionally biased region" description="Acidic residues" evidence="9">
    <location>
        <begin position="508"/>
        <end position="518"/>
    </location>
</feature>